<feature type="binding site" evidence="15">
    <location>
        <begin position="194"/>
        <end position="195"/>
    </location>
    <ligand>
        <name>prenylated FMN</name>
        <dbReference type="ChEBI" id="CHEBI:87746"/>
    </ligand>
</feature>
<dbReference type="GO" id="GO:0005829">
    <property type="term" value="C:cytosol"/>
    <property type="evidence" value="ECO:0007669"/>
    <property type="project" value="TreeGrafter"/>
</dbReference>
<comment type="function">
    <text evidence="15">Catalyzes the decarboxylation of 3-octaprenyl-4-hydroxy benzoate to 2-octaprenylphenol, an intermediate step in ubiquinone biosynthesis.</text>
</comment>
<keyword evidence="11 15" id="KW-0472">Membrane</keyword>
<feature type="binding site" evidence="15">
    <location>
        <position position="238"/>
    </location>
    <ligand>
        <name>Mn(2+)</name>
        <dbReference type="ChEBI" id="CHEBI:29035"/>
    </ligand>
</feature>
<evidence type="ECO:0000256" key="14">
    <source>
        <dbReference type="ARBA" id="ARBA00030393"/>
    </source>
</evidence>
<dbReference type="InterPro" id="IPR049383">
    <property type="entry name" value="UbiD-like_N"/>
</dbReference>
<dbReference type="Gene3D" id="3.40.1670.10">
    <property type="entry name" value="UbiD C-terminal domain-like"/>
    <property type="match status" value="1"/>
</dbReference>
<protein>
    <recommendedName>
        <fullName evidence="4 15">3-octaprenyl-4-hydroxybenzoate carboxy-lyase</fullName>
        <ecNumber evidence="15">4.1.1.98</ecNumber>
    </recommendedName>
    <alternativeName>
        <fullName evidence="14 15">Polyprenyl p-hydroxybenzoate decarboxylase</fullName>
    </alternativeName>
</protein>
<evidence type="ECO:0000256" key="7">
    <source>
        <dbReference type="ARBA" id="ARBA00022643"/>
    </source>
</evidence>
<comment type="catalytic activity">
    <reaction evidence="15">
        <text>a 4-hydroxy-3-(all-trans-polyprenyl)benzoate + H(+) = a 2-(all-trans-polyprenyl)phenol + CO2</text>
        <dbReference type="Rhea" id="RHEA:41680"/>
        <dbReference type="Rhea" id="RHEA-COMP:9514"/>
        <dbReference type="Rhea" id="RHEA-COMP:9516"/>
        <dbReference type="ChEBI" id="CHEBI:1269"/>
        <dbReference type="ChEBI" id="CHEBI:15378"/>
        <dbReference type="ChEBI" id="CHEBI:16526"/>
        <dbReference type="ChEBI" id="CHEBI:78396"/>
        <dbReference type="EC" id="4.1.1.98"/>
    </reaction>
</comment>
<dbReference type="HAMAP" id="MF_01636">
    <property type="entry name" value="UbiD"/>
    <property type="match status" value="1"/>
</dbReference>
<evidence type="ECO:0000259" key="18">
    <source>
        <dbReference type="Pfam" id="PF20696"/>
    </source>
</evidence>
<dbReference type="PATRIC" id="fig|1365257.3.peg.4782"/>
<dbReference type="GO" id="GO:0005886">
    <property type="term" value="C:plasma membrane"/>
    <property type="evidence" value="ECO:0007669"/>
    <property type="project" value="UniProtKB-SubCell"/>
</dbReference>
<evidence type="ECO:0000256" key="11">
    <source>
        <dbReference type="ARBA" id="ARBA00023136"/>
    </source>
</evidence>
<sequence>MKYKDLREFIELLEKQGELVRVSQPISTKLEMTEIADRTLRAGGPAILFENPEGFDIPVLANLFGTPKRVAMGMGQTDDSELREVGKLLAFLKEPEPPKGIKEAIGQIPVFKQVLNMPAKELKKAPCQQVVLSGDDVDLTKLPIQHCWPGDAAPLITWGLTVTKGPHKKRQNLGIYRQQLLGKNKIIMRWLSHRGGALDFQEWCKEHPGEPYPVSVALGADPATILGAVTPVPDTLSEYAFAGLLRGSKTEVVKSISNDLQVPASAEIVLEGYIEQGETAPEGPYGDHTGYYNEVDDFPVMTVTHITHRENPIYHSTYTGRPPDEPAILGVALNEVFVPILQKQFPEIVDFYLPPEGCSYRMAVVTMKKQYPGHAKRVMMGVWSFLRQFMYTKFVIVCDDDVNARDWNDVIWAITTRMDPARDTTMIESTPIDYLDFASPVSGLGSKMGMDATNKWPGETDREWGVPIVMDEDVKRKVDDIWDSLGIMDKQ</sequence>
<feature type="domain" description="3-octaprenyl-4-hydroxybenzoate carboxy-lyase-like C-terminal" evidence="18">
    <location>
        <begin position="328"/>
        <end position="452"/>
    </location>
</feature>
<feature type="binding site" evidence="15">
    <location>
        <position position="172"/>
    </location>
    <ligand>
        <name>Mn(2+)</name>
        <dbReference type="ChEBI" id="CHEBI:29035"/>
    </ligand>
</feature>
<dbReference type="RefSeq" id="WP_063382914.1">
    <property type="nucleotide sequence ID" value="NZ_AUXX01000056.1"/>
</dbReference>
<proteinExistence type="inferred from homology"/>
<feature type="domain" description="3-octaprenyl-4-hydroxybenzoate carboxy-lyase-like Rift-related" evidence="16">
    <location>
        <begin position="123"/>
        <end position="322"/>
    </location>
</feature>
<evidence type="ECO:0000256" key="9">
    <source>
        <dbReference type="ARBA" id="ARBA00022723"/>
    </source>
</evidence>
<dbReference type="GO" id="GO:0006744">
    <property type="term" value="P:ubiquinone biosynthetic process"/>
    <property type="evidence" value="ECO:0007669"/>
    <property type="project" value="UniProtKB-UniRule"/>
</dbReference>
<evidence type="ECO:0000256" key="8">
    <source>
        <dbReference type="ARBA" id="ARBA00022688"/>
    </source>
</evidence>
<dbReference type="Pfam" id="PF20695">
    <property type="entry name" value="UbiD_N"/>
    <property type="match status" value="1"/>
</dbReference>
<keyword evidence="7 15" id="KW-0288">FMN</keyword>
<keyword evidence="13 15" id="KW-0456">Lyase</keyword>
<name>A0A167IZ32_9GAMM</name>
<keyword evidence="12 15" id="KW-0464">Manganese</keyword>
<evidence type="ECO:0000256" key="2">
    <source>
        <dbReference type="ARBA" id="ARBA00010021"/>
    </source>
</evidence>
<evidence type="ECO:0000256" key="12">
    <source>
        <dbReference type="ARBA" id="ARBA00023211"/>
    </source>
</evidence>
<dbReference type="UniPathway" id="UPA00232"/>
<dbReference type="InterPro" id="IPR002830">
    <property type="entry name" value="UbiD"/>
</dbReference>
<dbReference type="EMBL" id="AUXX01000056">
    <property type="protein sequence ID" value="KZN60278.1"/>
    <property type="molecule type" value="Genomic_DNA"/>
</dbReference>
<dbReference type="SUPFAM" id="SSF143968">
    <property type="entry name" value="UbiD C-terminal domain-like"/>
    <property type="match status" value="1"/>
</dbReference>
<evidence type="ECO:0000256" key="4">
    <source>
        <dbReference type="ARBA" id="ARBA00018597"/>
    </source>
</evidence>
<evidence type="ECO:0000256" key="15">
    <source>
        <dbReference type="HAMAP-Rule" id="MF_01636"/>
    </source>
</evidence>
<reference evidence="19 20" key="1">
    <citation type="submission" date="2013-07" db="EMBL/GenBank/DDBJ databases">
        <title>Comparative Genomic and Metabolomic Analysis of Twelve Strains of Pseudoalteromonas luteoviolacea.</title>
        <authorList>
            <person name="Vynne N.G."/>
            <person name="Mansson M."/>
            <person name="Gram L."/>
        </authorList>
    </citation>
    <scope>NUCLEOTIDE SEQUENCE [LARGE SCALE GENOMIC DNA]</scope>
    <source>
        <strain evidence="19 20">S4060-1</strain>
    </source>
</reference>
<keyword evidence="5 15" id="KW-1003">Cell membrane</keyword>
<evidence type="ECO:0000259" key="16">
    <source>
        <dbReference type="Pfam" id="PF01977"/>
    </source>
</evidence>
<dbReference type="EC" id="4.1.1.98" evidence="15"/>
<dbReference type="FunFam" id="1.20.5.570:FF:000001">
    <property type="entry name" value="3-octaprenyl-4-hydroxybenzoate carboxy-lyase"/>
    <property type="match status" value="1"/>
</dbReference>
<comment type="cofactor">
    <cofactor evidence="15">
        <name>prenylated FMN</name>
        <dbReference type="ChEBI" id="CHEBI:87746"/>
    </cofactor>
    <text evidence="15">Binds 1 prenylated FMN per subunit.</text>
</comment>
<dbReference type="Gene3D" id="1.20.5.570">
    <property type="entry name" value="Single helix bin"/>
    <property type="match status" value="1"/>
</dbReference>
<dbReference type="Proteomes" id="UP000076661">
    <property type="component" value="Unassembled WGS sequence"/>
</dbReference>
<evidence type="ECO:0000256" key="5">
    <source>
        <dbReference type="ARBA" id="ARBA00022475"/>
    </source>
</evidence>
<dbReference type="InterPro" id="IPR048304">
    <property type="entry name" value="UbiD_Rift_dom"/>
</dbReference>
<dbReference type="InterPro" id="IPR023677">
    <property type="entry name" value="UbiD_bacteria"/>
</dbReference>
<dbReference type="SUPFAM" id="SSF50475">
    <property type="entry name" value="FMN-binding split barrel"/>
    <property type="match status" value="1"/>
</dbReference>
<keyword evidence="6 15" id="KW-0285">Flavoprotein</keyword>
<dbReference type="Pfam" id="PF01977">
    <property type="entry name" value="UbiD"/>
    <property type="match status" value="1"/>
</dbReference>
<dbReference type="NCBIfam" id="NF008175">
    <property type="entry name" value="PRK10922.1"/>
    <property type="match status" value="1"/>
</dbReference>
<evidence type="ECO:0000256" key="3">
    <source>
        <dbReference type="ARBA" id="ARBA00011643"/>
    </source>
</evidence>
<evidence type="ECO:0000256" key="6">
    <source>
        <dbReference type="ARBA" id="ARBA00022630"/>
    </source>
</evidence>
<comment type="caution">
    <text evidence="19">The sequence shown here is derived from an EMBL/GenBank/DDBJ whole genome shotgun (WGS) entry which is preliminary data.</text>
</comment>
<organism evidence="19 20">
    <name type="scientific">Pseudoalteromonas luteoviolacea S4060-1</name>
    <dbReference type="NCBI Taxonomy" id="1365257"/>
    <lineage>
        <taxon>Bacteria</taxon>
        <taxon>Pseudomonadati</taxon>
        <taxon>Pseudomonadota</taxon>
        <taxon>Gammaproteobacteria</taxon>
        <taxon>Alteromonadales</taxon>
        <taxon>Pseudoalteromonadaceae</taxon>
        <taxon>Pseudoalteromonas</taxon>
    </lineage>
</organism>
<comment type="similarity">
    <text evidence="2 15">Belongs to the UbiD family.</text>
</comment>
<evidence type="ECO:0000256" key="10">
    <source>
        <dbReference type="ARBA" id="ARBA00022793"/>
    </source>
</evidence>
<feature type="binding site" evidence="15">
    <location>
        <begin position="189"/>
        <end position="191"/>
    </location>
    <ligand>
        <name>prenylated FMN</name>
        <dbReference type="ChEBI" id="CHEBI:87746"/>
    </ligand>
</feature>
<feature type="domain" description="3-octaprenyl-4-hydroxybenzoate carboxy-lyase-like N-terminal" evidence="17">
    <location>
        <begin position="10"/>
        <end position="89"/>
    </location>
</feature>
<dbReference type="Pfam" id="PF20696">
    <property type="entry name" value="UbiD_C"/>
    <property type="match status" value="1"/>
</dbReference>
<keyword evidence="10 15" id="KW-0210">Decarboxylase</keyword>
<dbReference type="GO" id="GO:0008694">
    <property type="term" value="F:4-hydroxy-3-polyprenylbenzoate decarboxylase activity"/>
    <property type="evidence" value="ECO:0007669"/>
    <property type="project" value="UniProtKB-UniRule"/>
</dbReference>
<dbReference type="AlphaFoldDB" id="A0A167IZ32"/>
<evidence type="ECO:0000313" key="20">
    <source>
        <dbReference type="Proteomes" id="UP000076661"/>
    </source>
</evidence>
<comment type="cofactor">
    <cofactor evidence="15">
        <name>Mn(2+)</name>
        <dbReference type="ChEBI" id="CHEBI:29035"/>
    </cofactor>
</comment>
<dbReference type="NCBIfam" id="TIGR00148">
    <property type="entry name" value="UbiD family decarboxylase"/>
    <property type="match status" value="1"/>
</dbReference>
<keyword evidence="8 15" id="KW-0831">Ubiquinone biosynthesis</keyword>
<dbReference type="InterPro" id="IPR049381">
    <property type="entry name" value="UbiD-like_C"/>
</dbReference>
<dbReference type="FunFam" id="3.40.1670.10:FF:000001">
    <property type="entry name" value="3-octaprenyl-4-hydroxybenzoate carboxy-lyase"/>
    <property type="match status" value="1"/>
</dbReference>
<keyword evidence="9 15" id="KW-0479">Metal-binding</keyword>
<dbReference type="GO" id="GO:0046872">
    <property type="term" value="F:metal ion binding"/>
    <property type="evidence" value="ECO:0007669"/>
    <property type="project" value="UniProtKB-KW"/>
</dbReference>
<comment type="subcellular location">
    <subcellularLocation>
        <location evidence="15">Cell membrane</location>
        <topology evidence="15">Peripheral membrane protein</topology>
    </subcellularLocation>
</comment>
<evidence type="ECO:0000313" key="19">
    <source>
        <dbReference type="EMBL" id="KZN60278.1"/>
    </source>
</evidence>
<gene>
    <name evidence="15" type="primary">ubiD</name>
    <name evidence="19" type="ORF">N478_06900</name>
</gene>
<evidence type="ECO:0000256" key="1">
    <source>
        <dbReference type="ARBA" id="ARBA00004749"/>
    </source>
</evidence>
<feature type="binding site" evidence="15">
    <location>
        <begin position="175"/>
        <end position="177"/>
    </location>
    <ligand>
        <name>prenylated FMN</name>
        <dbReference type="ChEBI" id="CHEBI:87746"/>
    </ligand>
</feature>
<evidence type="ECO:0000256" key="13">
    <source>
        <dbReference type="ARBA" id="ARBA00023239"/>
    </source>
</evidence>
<dbReference type="PANTHER" id="PTHR30108">
    <property type="entry name" value="3-OCTAPRENYL-4-HYDROXYBENZOATE CARBOXY-LYASE-RELATED"/>
    <property type="match status" value="1"/>
</dbReference>
<comment type="subunit">
    <text evidence="3 15">Homohexamer.</text>
</comment>
<accession>A0A167IZ32</accession>
<comment type="pathway">
    <text evidence="1 15">Cofactor biosynthesis; ubiquinone biosynthesis.</text>
</comment>
<dbReference type="PANTHER" id="PTHR30108:SF17">
    <property type="entry name" value="FERULIC ACID DECARBOXYLASE 1"/>
    <property type="match status" value="1"/>
</dbReference>
<feature type="active site" description="Proton donor" evidence="15">
    <location>
        <position position="287"/>
    </location>
</feature>
<evidence type="ECO:0000259" key="17">
    <source>
        <dbReference type="Pfam" id="PF20695"/>
    </source>
</evidence>